<dbReference type="AlphaFoldDB" id="A0A916ZR58"/>
<dbReference type="RefSeq" id="WP_188405660.1">
    <property type="nucleotide sequence ID" value="NZ_BMGL01000005.1"/>
</dbReference>
<proteinExistence type="predicted"/>
<feature type="transmembrane region" description="Helical" evidence="1">
    <location>
        <begin position="6"/>
        <end position="22"/>
    </location>
</feature>
<organism evidence="2 3">
    <name type="scientific">Psychroflexus salis</name>
    <dbReference type="NCBI Taxonomy" id="1526574"/>
    <lineage>
        <taxon>Bacteria</taxon>
        <taxon>Pseudomonadati</taxon>
        <taxon>Bacteroidota</taxon>
        <taxon>Flavobacteriia</taxon>
        <taxon>Flavobacteriales</taxon>
        <taxon>Flavobacteriaceae</taxon>
        <taxon>Psychroflexus</taxon>
    </lineage>
</organism>
<feature type="transmembrane region" description="Helical" evidence="1">
    <location>
        <begin position="31"/>
        <end position="48"/>
    </location>
</feature>
<keyword evidence="1" id="KW-1133">Transmembrane helix</keyword>
<keyword evidence="3" id="KW-1185">Reference proteome</keyword>
<dbReference type="EMBL" id="BMGL01000005">
    <property type="protein sequence ID" value="GGE10032.1"/>
    <property type="molecule type" value="Genomic_DNA"/>
</dbReference>
<name>A0A916ZR58_9FLAO</name>
<gene>
    <name evidence="2" type="ORF">GCM10010831_09420</name>
</gene>
<evidence type="ECO:0000256" key="1">
    <source>
        <dbReference type="SAM" id="Phobius"/>
    </source>
</evidence>
<accession>A0A916ZR58</accession>
<keyword evidence="1" id="KW-0812">Transmembrane</keyword>
<keyword evidence="1" id="KW-0472">Membrane</keyword>
<feature type="transmembrane region" description="Helical" evidence="1">
    <location>
        <begin position="54"/>
        <end position="71"/>
    </location>
</feature>
<dbReference type="Proteomes" id="UP000599688">
    <property type="component" value="Unassembled WGS sequence"/>
</dbReference>
<protein>
    <submittedName>
        <fullName evidence="2">Uncharacterized protein</fullName>
    </submittedName>
</protein>
<sequence>MIEFVYAGVGIVLLLTLLFIFRNKLNQNKKINYILVIAFIFIFLGIFFNDKPAIGYTFLALGASIAIIERIRSRRKS</sequence>
<evidence type="ECO:0000313" key="3">
    <source>
        <dbReference type="Proteomes" id="UP000599688"/>
    </source>
</evidence>
<comment type="caution">
    <text evidence="2">The sequence shown here is derived from an EMBL/GenBank/DDBJ whole genome shotgun (WGS) entry which is preliminary data.</text>
</comment>
<evidence type="ECO:0000313" key="2">
    <source>
        <dbReference type="EMBL" id="GGE10032.1"/>
    </source>
</evidence>
<reference evidence="2 3" key="1">
    <citation type="journal article" date="2014" name="Int. J. Syst. Evol. Microbiol.">
        <title>Complete genome sequence of Corynebacterium casei LMG S-19264T (=DSM 44701T), isolated from a smear-ripened cheese.</title>
        <authorList>
            <consortium name="US DOE Joint Genome Institute (JGI-PGF)"/>
            <person name="Walter F."/>
            <person name="Albersmeier A."/>
            <person name="Kalinowski J."/>
            <person name="Ruckert C."/>
        </authorList>
    </citation>
    <scope>NUCLEOTIDE SEQUENCE [LARGE SCALE GENOMIC DNA]</scope>
    <source>
        <strain evidence="2 3">CGMCC 1.12925</strain>
    </source>
</reference>